<feature type="region of interest" description="Disordered" evidence="1">
    <location>
        <begin position="1"/>
        <end position="53"/>
    </location>
</feature>
<sequence length="589" mass="61730">MSSTTPADDAQANDPTFASAGSSRSAGPLKWNPADGSASVEHTQSHTLGRSGPLAHQFVSTQSVGASRRTADGKTEFGLEMEFRQGHQLDAAITGRNAASLSSTTQLGERARYNVTLPGDATAEAARSVNPFDPLSIPVGGSVRLDGQAFVRTSLEASFRSFASSSEHTDAAGVSYTAQRLDPDHVRVATGPTAAIERLDMIGLKTPVAQAMLGRQDALGQASMHTATFDLRDPQAQAAYRDFLGSGQLPAQAAPGVSDVQRIDTLSASSQTRAKLGVGSLSLDLAGQRNSGENVRATHADGSSTVTSKLQYADNVPLTVTRQFDAAGSEHAEARRYQLGFGKVDGNQAQLLNAALARKDTAADAIAAGQDVTLNFSEAQMGALRQQYAQAAQARPFDREQAGAYARMSNEEFAIGLARNLGNSPYGLSERLFRVAADADGALSGALTRIDAGVDNVDPKVAATARATPASTPADPRDPAHPDHAMQRMIDARLTPADPQLATHLLLAAKREGLTQVDHVLRNDAGRVFAVQGDPMGGDKRTAYVDAQVAAATPLQDSLRQLDALNATAQPAVAAPQETQDAPQRAPAR</sequence>
<proteinExistence type="predicted"/>
<name>A0ABS3B3B3_9XANT</name>
<evidence type="ECO:0000259" key="2">
    <source>
        <dbReference type="Pfam" id="PF20410"/>
    </source>
</evidence>
<keyword evidence="4" id="KW-1185">Reference proteome</keyword>
<feature type="domain" description="X-Tfes XVIPCD" evidence="2">
    <location>
        <begin position="477"/>
        <end position="563"/>
    </location>
</feature>
<dbReference type="Pfam" id="PF20410">
    <property type="entry name" value="X-Tfes_XVIPCD"/>
    <property type="match status" value="1"/>
</dbReference>
<gene>
    <name evidence="3" type="ORF">JR064_13155</name>
</gene>
<organism evidence="3 4">
    <name type="scientific">Xanthomonas bonasiae</name>
    <dbReference type="NCBI Taxonomy" id="2810351"/>
    <lineage>
        <taxon>Bacteria</taxon>
        <taxon>Pseudomonadati</taxon>
        <taxon>Pseudomonadota</taxon>
        <taxon>Gammaproteobacteria</taxon>
        <taxon>Lysobacterales</taxon>
        <taxon>Lysobacteraceae</taxon>
        <taxon>Xanthomonas</taxon>
    </lineage>
</organism>
<feature type="compositionally biased region" description="Polar residues" evidence="1">
    <location>
        <begin position="13"/>
        <end position="25"/>
    </location>
</feature>
<protein>
    <recommendedName>
        <fullName evidence="2">X-Tfes XVIPCD domain-containing protein</fullName>
    </recommendedName>
</protein>
<evidence type="ECO:0000313" key="4">
    <source>
        <dbReference type="Proteomes" id="UP000695802"/>
    </source>
</evidence>
<reference evidence="3 4" key="1">
    <citation type="submission" date="2021-02" db="EMBL/GenBank/DDBJ databases">
        <title>Taxonomically Unique Crown Gall-Associated Xanthomonas Stains Have Deficiency in Virulence Repertories.</title>
        <authorList>
            <person name="Mafakheri H."/>
            <person name="Taghavi S.M."/>
            <person name="Dimkic I."/>
            <person name="Nemanja K."/>
            <person name="Osdaghi E."/>
        </authorList>
    </citation>
    <scope>NUCLEOTIDE SEQUENCE [LARGE SCALE GENOMIC DNA]</scope>
    <source>
        <strain evidence="3 4">FX4</strain>
    </source>
</reference>
<dbReference type="InterPro" id="IPR046519">
    <property type="entry name" value="X-Tfes_XVIPCD"/>
</dbReference>
<dbReference type="EMBL" id="JAFIWB010000014">
    <property type="protein sequence ID" value="MBN6103114.1"/>
    <property type="molecule type" value="Genomic_DNA"/>
</dbReference>
<evidence type="ECO:0000313" key="3">
    <source>
        <dbReference type="EMBL" id="MBN6103114.1"/>
    </source>
</evidence>
<dbReference type="RefSeq" id="WP_206230002.1">
    <property type="nucleotide sequence ID" value="NZ_JAFIWB010000014.1"/>
</dbReference>
<comment type="caution">
    <text evidence="3">The sequence shown here is derived from an EMBL/GenBank/DDBJ whole genome shotgun (WGS) entry which is preliminary data.</text>
</comment>
<accession>A0ABS3B3B3</accession>
<dbReference type="Proteomes" id="UP000695802">
    <property type="component" value="Unassembled WGS sequence"/>
</dbReference>
<feature type="region of interest" description="Disordered" evidence="1">
    <location>
        <begin position="567"/>
        <end position="589"/>
    </location>
</feature>
<evidence type="ECO:0000256" key="1">
    <source>
        <dbReference type="SAM" id="MobiDB-lite"/>
    </source>
</evidence>